<feature type="compositionally biased region" description="Basic and acidic residues" evidence="1">
    <location>
        <begin position="47"/>
        <end position="57"/>
    </location>
</feature>
<evidence type="ECO:0000256" key="2">
    <source>
        <dbReference type="SAM" id="SignalP"/>
    </source>
</evidence>
<comment type="caution">
    <text evidence="3">The sequence shown here is derived from an EMBL/GenBank/DDBJ whole genome shotgun (WGS) entry which is preliminary data.</text>
</comment>
<keyword evidence="2" id="KW-0732">Signal</keyword>
<feature type="signal peptide" evidence="2">
    <location>
        <begin position="1"/>
        <end position="23"/>
    </location>
</feature>
<dbReference type="SUPFAM" id="SSF51126">
    <property type="entry name" value="Pectin lyase-like"/>
    <property type="match status" value="1"/>
</dbReference>
<proteinExistence type="predicted"/>
<gene>
    <name evidence="3" type="ORF">JG687_00010846</name>
</gene>
<dbReference type="InterPro" id="IPR011050">
    <property type="entry name" value="Pectin_lyase_fold/virulence"/>
</dbReference>
<accession>A0A8T1U7Z7</accession>
<evidence type="ECO:0000313" key="3">
    <source>
        <dbReference type="EMBL" id="KAG6956003.1"/>
    </source>
</evidence>
<evidence type="ECO:0000313" key="4">
    <source>
        <dbReference type="Proteomes" id="UP000688947"/>
    </source>
</evidence>
<sequence>MRACRVVLHASVAIALLVAQSVAQGFAIGDVPGFAIGTTGGGNATPDHPKTLDELKKTPQRRSATRRRA</sequence>
<dbReference type="Proteomes" id="UP000688947">
    <property type="component" value="Unassembled WGS sequence"/>
</dbReference>
<dbReference type="AlphaFoldDB" id="A0A8T1U7Z7"/>
<feature type="chain" id="PRO_5035859425" evidence="2">
    <location>
        <begin position="24"/>
        <end position="69"/>
    </location>
</feature>
<evidence type="ECO:0000256" key="1">
    <source>
        <dbReference type="SAM" id="MobiDB-lite"/>
    </source>
</evidence>
<name>A0A8T1U7Z7_9STRA</name>
<organism evidence="3 4">
    <name type="scientific">Phytophthora cactorum</name>
    <dbReference type="NCBI Taxonomy" id="29920"/>
    <lineage>
        <taxon>Eukaryota</taxon>
        <taxon>Sar</taxon>
        <taxon>Stramenopiles</taxon>
        <taxon>Oomycota</taxon>
        <taxon>Peronosporomycetes</taxon>
        <taxon>Peronosporales</taxon>
        <taxon>Peronosporaceae</taxon>
        <taxon>Phytophthora</taxon>
    </lineage>
</organism>
<dbReference type="EMBL" id="JAENGZ010000633">
    <property type="protein sequence ID" value="KAG6956003.1"/>
    <property type="molecule type" value="Genomic_DNA"/>
</dbReference>
<feature type="compositionally biased region" description="Basic residues" evidence="1">
    <location>
        <begin position="58"/>
        <end position="69"/>
    </location>
</feature>
<protein>
    <submittedName>
        <fullName evidence="3">Uncharacterized protein</fullName>
    </submittedName>
</protein>
<reference evidence="3" key="1">
    <citation type="submission" date="2021-01" db="EMBL/GenBank/DDBJ databases">
        <title>Phytophthora aleatoria, a newly-described species from Pinus radiata is distinct from Phytophthora cactorum isolates based on comparative genomics.</title>
        <authorList>
            <person name="Mcdougal R."/>
            <person name="Panda P."/>
            <person name="Williams N."/>
            <person name="Studholme D.J."/>
        </authorList>
    </citation>
    <scope>NUCLEOTIDE SEQUENCE</scope>
    <source>
        <strain evidence="3">NZFS 3830</strain>
    </source>
</reference>
<feature type="region of interest" description="Disordered" evidence="1">
    <location>
        <begin position="37"/>
        <end position="69"/>
    </location>
</feature>